<protein>
    <recommendedName>
        <fullName evidence="3">Gluconolactonase</fullName>
    </recommendedName>
</protein>
<dbReference type="HOGENOM" id="CLU_787257_0_0_6"/>
<organism evidence="1 2">
    <name type="scientific">Rahnella aquatilis (strain ATCC 33071 / DSM 4594 / JCM 1683 / NBRC 105701 / NCIMB 13365 / CIP 78.65)</name>
    <dbReference type="NCBI Taxonomy" id="745277"/>
    <lineage>
        <taxon>Bacteria</taxon>
        <taxon>Pseudomonadati</taxon>
        <taxon>Pseudomonadota</taxon>
        <taxon>Gammaproteobacteria</taxon>
        <taxon>Enterobacterales</taxon>
        <taxon>Yersiniaceae</taxon>
        <taxon>Rahnella</taxon>
    </lineage>
</organism>
<gene>
    <name evidence="1" type="ordered locus">Rahaq2_2681</name>
</gene>
<dbReference type="InterPro" id="IPR011044">
    <property type="entry name" value="Quino_amine_DH_bsu"/>
</dbReference>
<accession>H2IRM4</accession>
<dbReference type="Gene3D" id="2.130.10.10">
    <property type="entry name" value="YVTN repeat-like/Quinoprotein amine dehydrogenase"/>
    <property type="match status" value="1"/>
</dbReference>
<dbReference type="AlphaFoldDB" id="H2IRM4"/>
<proteinExistence type="predicted"/>
<reference evidence="2" key="2">
    <citation type="submission" date="2012-01" db="EMBL/GenBank/DDBJ databases">
        <title>Complete sequence of chromosome of Rahnella aquatilis CIP 78.65.</title>
        <authorList>
            <person name="Lucas S."/>
            <person name="Han J."/>
            <person name="Lapidus A."/>
            <person name="Cheng J.-F."/>
            <person name="Goodwin L."/>
            <person name="Pitluck S."/>
            <person name="Peters L."/>
            <person name="Ovchinnikova G."/>
            <person name="Held B."/>
            <person name="Detter J.C."/>
            <person name="Han C."/>
            <person name="Tapia R."/>
            <person name="Land M."/>
            <person name="Hauser L."/>
            <person name="Kyrpides N."/>
            <person name="Ivanova N."/>
            <person name="Pagani I."/>
            <person name="Sobecky P."/>
            <person name="Martinez R."/>
            <person name="Woyke T."/>
        </authorList>
    </citation>
    <scope>NUCLEOTIDE SEQUENCE [LARGE SCALE GENOMIC DNA]</scope>
    <source>
        <strain evidence="2">ATCC 33071 / DSM 4594 / JCM 1683 / NBRC 105701 / NCIMB 13365 / CIP 78.65</strain>
    </source>
</reference>
<keyword evidence="2" id="KW-1185">Reference proteome</keyword>
<sequence>MNKLTKIKDLYIGDAPWGLALDQQRQLAYVFSDAYIGGFDNKITCIGFINGEYKILNSKILVEPSDSMAVNPRSGLLYFSYVSGSDFDYGVRIIDPNNDYLKVGFISIPLQEEVEYNSMFENIIFDEGTQQLFIATGPQATGGPLGYPKGSFSIIQCDARQNKYVQSVDNYVNDNTDLSTDNSGLGMFGSEFIFFANPSYGSITTYNIKNNQVFLYRNIQANNRLYIPWDVAVDYGNKKLYVAIQSSDSVGLWRLGITDTGLGTKGEFLRLPSELGQFNIILDGKNNSIFAIPDNDLEGDKRGNLVIFDLVTLRSYVTDISAQADSVVFDEKNRRLYIADETTGFLSIFSVD</sequence>
<evidence type="ECO:0008006" key="3">
    <source>
        <dbReference type="Google" id="ProtNLM"/>
    </source>
</evidence>
<dbReference type="SUPFAM" id="SSF50969">
    <property type="entry name" value="YVTN repeat-like/Quinoprotein amine dehydrogenase"/>
    <property type="match status" value="1"/>
</dbReference>
<dbReference type="RefSeq" id="WP_015697674.1">
    <property type="nucleotide sequence ID" value="NC_016818.1"/>
</dbReference>
<dbReference type="Proteomes" id="UP000009010">
    <property type="component" value="Chromosome"/>
</dbReference>
<dbReference type="EMBL" id="CP003244">
    <property type="protein sequence ID" value="AEX52525.1"/>
    <property type="molecule type" value="Genomic_DNA"/>
</dbReference>
<dbReference type="PATRIC" id="fig|745277.3.peg.2579"/>
<name>H2IRM4_RAHAC</name>
<dbReference type="InterPro" id="IPR015943">
    <property type="entry name" value="WD40/YVTN_repeat-like_dom_sf"/>
</dbReference>
<reference evidence="1 2" key="1">
    <citation type="journal article" date="2012" name="J. Bacteriol.">
        <title>Complete Genome Sequence of Rahnella aquatilis CIP 78.65.</title>
        <authorList>
            <person name="Martinez R.J."/>
            <person name="Bruce D."/>
            <person name="Detter C."/>
            <person name="Goodwin L.A."/>
            <person name="Han J."/>
            <person name="Han C.S."/>
            <person name="Held B."/>
            <person name="Land M.L."/>
            <person name="Mikhailova N."/>
            <person name="Nolan M."/>
            <person name="Pennacchio L."/>
            <person name="Pitluck S."/>
            <person name="Tapia R."/>
            <person name="Woyke T."/>
            <person name="Sobecky P.A."/>
        </authorList>
    </citation>
    <scope>NUCLEOTIDE SEQUENCE [LARGE SCALE GENOMIC DNA]</scope>
    <source>
        <strain evidence="2">ATCC 33071 / DSM 4594 / JCM 1683 / NBRC 105701 / NCIMB 13365 / CIP 78.65</strain>
    </source>
</reference>
<dbReference type="KEGG" id="raq:Rahaq2_2681"/>
<evidence type="ECO:0000313" key="2">
    <source>
        <dbReference type="Proteomes" id="UP000009010"/>
    </source>
</evidence>
<evidence type="ECO:0000313" key="1">
    <source>
        <dbReference type="EMBL" id="AEX52525.1"/>
    </source>
</evidence>